<protein>
    <submittedName>
        <fullName evidence="8">Multicopper oxidase family protein</fullName>
    </submittedName>
</protein>
<evidence type="ECO:0000256" key="1">
    <source>
        <dbReference type="ARBA" id="ARBA00022723"/>
    </source>
</evidence>
<feature type="domain" description="Plastocyanin-like" evidence="6">
    <location>
        <begin position="386"/>
        <end position="497"/>
    </location>
</feature>
<name>A0AAW9DV20_ACIAO</name>
<evidence type="ECO:0000256" key="2">
    <source>
        <dbReference type="ARBA" id="ARBA00023002"/>
    </source>
</evidence>
<keyword evidence="9" id="KW-1185">Reference proteome</keyword>
<dbReference type="Pfam" id="PF00394">
    <property type="entry name" value="Cu-oxidase"/>
    <property type="match status" value="1"/>
</dbReference>
<evidence type="ECO:0000313" key="8">
    <source>
        <dbReference type="EMBL" id="MDX5932964.1"/>
    </source>
</evidence>
<evidence type="ECO:0000259" key="7">
    <source>
        <dbReference type="Pfam" id="PF07732"/>
    </source>
</evidence>
<dbReference type="EMBL" id="JAWXYB010000018">
    <property type="protein sequence ID" value="MDX5932964.1"/>
    <property type="molecule type" value="Genomic_DNA"/>
</dbReference>
<dbReference type="PROSITE" id="PS00080">
    <property type="entry name" value="MULTICOPPER_OXIDASE2"/>
    <property type="match status" value="1"/>
</dbReference>
<dbReference type="GO" id="GO:0005507">
    <property type="term" value="F:copper ion binding"/>
    <property type="evidence" value="ECO:0007669"/>
    <property type="project" value="InterPro"/>
</dbReference>
<dbReference type="InterPro" id="IPR008972">
    <property type="entry name" value="Cupredoxin"/>
</dbReference>
<dbReference type="InterPro" id="IPR045087">
    <property type="entry name" value="Cu-oxidase_fam"/>
</dbReference>
<sequence length="503" mass="55395">MQYSIPRRRFLASAAAAASLPAIPAIAHAATPARRLTAHTRIIEVNGRAATKFQLTDQAGNTGITLAPGERFKVDLINNAGTSTIIHWHGQFPPWVQDGFPWMETPPIKPGATQAYDYAAIPGTFWMHSHQGLQEQNLMTAPLIVHSAADLRADHQEVVMMLHDFSFHSPEALMARLTGQSLPAIHTMTREIENIPTRDIPPHPARSAAMPGMSMPGMDMKDMDMNGMSMGKSDLNDVHYDAFLTNDRTLSDPLVIRTSRSARIRLRLINGSSSSQFWVDFGGLTGTVIATDGHDCLPIPVKRIPIGIAQRFDVLLDLPPDRATPILATLEGTSDRTGLILAPPGAPIARITPQAAKPAPAVDLSLERRLSARHPLTPRRPGLRHRIDLAGHMKPYAWSLNNEFWPNVTPLMLTTGQRVEIDLVNHSMMAHPMHLHGHDFQIIAIDGTPLNGAMRDTIVVPPMGTIRIALDANNPGRWAFHCHNLYHMMTGMMTEFRYHGTAV</sequence>
<dbReference type="InterPro" id="IPR011707">
    <property type="entry name" value="Cu-oxidase-like_N"/>
</dbReference>
<dbReference type="PANTHER" id="PTHR11709:SF394">
    <property type="entry name" value="FI03373P-RELATED"/>
    <property type="match status" value="1"/>
</dbReference>
<keyword evidence="1" id="KW-0479">Metal-binding</keyword>
<evidence type="ECO:0000259" key="6">
    <source>
        <dbReference type="Pfam" id="PF07731"/>
    </source>
</evidence>
<feature type="signal peptide" evidence="4">
    <location>
        <begin position="1"/>
        <end position="29"/>
    </location>
</feature>
<accession>A0AAW9DV20</accession>
<dbReference type="InterPro" id="IPR033138">
    <property type="entry name" value="Cu_oxidase_CS"/>
</dbReference>
<dbReference type="PROSITE" id="PS00079">
    <property type="entry name" value="MULTICOPPER_OXIDASE1"/>
    <property type="match status" value="1"/>
</dbReference>
<feature type="domain" description="Plastocyanin-like" evidence="5">
    <location>
        <begin position="242"/>
        <end position="319"/>
    </location>
</feature>
<reference evidence="8 9" key="1">
    <citation type="submission" date="2023-11" db="EMBL/GenBank/DDBJ databases">
        <title>MicrobeMod: A computational toolkit for identifying prokaryotic methylation and restriction-modification with nanopore sequencing.</title>
        <authorList>
            <person name="Crits-Christoph A."/>
            <person name="Kang S.C."/>
            <person name="Lee H."/>
            <person name="Ostrov N."/>
        </authorList>
    </citation>
    <scope>NUCLEOTIDE SEQUENCE [LARGE SCALE GENOMIC DNA]</scope>
    <source>
        <strain evidence="8 9">DSMZ 700</strain>
    </source>
</reference>
<dbReference type="PROSITE" id="PS51318">
    <property type="entry name" value="TAT"/>
    <property type="match status" value="1"/>
</dbReference>
<dbReference type="Pfam" id="PF07732">
    <property type="entry name" value="Cu-oxidase_3"/>
    <property type="match status" value="1"/>
</dbReference>
<keyword evidence="2" id="KW-0560">Oxidoreductase</keyword>
<dbReference type="Pfam" id="PF07731">
    <property type="entry name" value="Cu-oxidase_2"/>
    <property type="match status" value="1"/>
</dbReference>
<dbReference type="SUPFAM" id="SSF49503">
    <property type="entry name" value="Cupredoxins"/>
    <property type="match status" value="3"/>
</dbReference>
<dbReference type="InterPro" id="IPR002355">
    <property type="entry name" value="Cu_oxidase_Cu_BS"/>
</dbReference>
<dbReference type="CDD" id="cd13865">
    <property type="entry name" value="CuRO_1_LCC_like_3"/>
    <property type="match status" value="1"/>
</dbReference>
<feature type="domain" description="Plastocyanin-like" evidence="7">
    <location>
        <begin position="63"/>
        <end position="148"/>
    </location>
</feature>
<dbReference type="AlphaFoldDB" id="A0AAW9DV20"/>
<evidence type="ECO:0000259" key="5">
    <source>
        <dbReference type="Pfam" id="PF00394"/>
    </source>
</evidence>
<dbReference type="Gene3D" id="2.60.40.420">
    <property type="entry name" value="Cupredoxins - blue copper proteins"/>
    <property type="match status" value="3"/>
</dbReference>
<feature type="chain" id="PRO_5043611740" evidence="4">
    <location>
        <begin position="30"/>
        <end position="503"/>
    </location>
</feature>
<dbReference type="InterPro" id="IPR001117">
    <property type="entry name" value="Cu-oxidase_2nd"/>
</dbReference>
<organism evidence="8 9">
    <name type="scientific">Acidiphilium acidophilum</name>
    <name type="common">Thiobacillus acidophilus</name>
    <dbReference type="NCBI Taxonomy" id="76588"/>
    <lineage>
        <taxon>Bacteria</taxon>
        <taxon>Pseudomonadati</taxon>
        <taxon>Pseudomonadota</taxon>
        <taxon>Alphaproteobacteria</taxon>
        <taxon>Acetobacterales</taxon>
        <taxon>Acidocellaceae</taxon>
        <taxon>Acidiphilium</taxon>
    </lineage>
</organism>
<evidence type="ECO:0000256" key="4">
    <source>
        <dbReference type="SAM" id="SignalP"/>
    </source>
</evidence>
<dbReference type="PANTHER" id="PTHR11709">
    <property type="entry name" value="MULTI-COPPER OXIDASE"/>
    <property type="match status" value="1"/>
</dbReference>
<evidence type="ECO:0000313" key="9">
    <source>
        <dbReference type="Proteomes" id="UP001279553"/>
    </source>
</evidence>
<dbReference type="InterPro" id="IPR006311">
    <property type="entry name" value="TAT_signal"/>
</dbReference>
<dbReference type="GO" id="GO:0016491">
    <property type="term" value="F:oxidoreductase activity"/>
    <property type="evidence" value="ECO:0007669"/>
    <property type="project" value="UniProtKB-KW"/>
</dbReference>
<keyword evidence="4" id="KW-0732">Signal</keyword>
<dbReference type="RefSeq" id="WP_319615821.1">
    <property type="nucleotide sequence ID" value="NZ_JAWXYB010000018.1"/>
</dbReference>
<comment type="caution">
    <text evidence="8">The sequence shown here is derived from an EMBL/GenBank/DDBJ whole genome shotgun (WGS) entry which is preliminary data.</text>
</comment>
<evidence type="ECO:0000256" key="3">
    <source>
        <dbReference type="ARBA" id="ARBA00023008"/>
    </source>
</evidence>
<proteinExistence type="predicted"/>
<dbReference type="InterPro" id="IPR034279">
    <property type="entry name" value="CuRO_3_CopA"/>
</dbReference>
<dbReference type="CDD" id="cd13896">
    <property type="entry name" value="CuRO_3_CopA"/>
    <property type="match status" value="1"/>
</dbReference>
<gene>
    <name evidence="8" type="ORF">SIL87_19615</name>
</gene>
<keyword evidence="3" id="KW-0186">Copper</keyword>
<dbReference type="Proteomes" id="UP001279553">
    <property type="component" value="Unassembled WGS sequence"/>
</dbReference>
<dbReference type="InterPro" id="IPR011706">
    <property type="entry name" value="Cu-oxidase_C"/>
</dbReference>